<dbReference type="GO" id="GO:0005524">
    <property type="term" value="F:ATP binding"/>
    <property type="evidence" value="ECO:0007669"/>
    <property type="project" value="UniProtKB-UniRule"/>
</dbReference>
<dbReference type="InterPro" id="IPR027417">
    <property type="entry name" value="P-loop_NTPase"/>
</dbReference>
<feature type="compositionally biased region" description="Low complexity" evidence="4">
    <location>
        <begin position="339"/>
        <end position="355"/>
    </location>
</feature>
<dbReference type="Proteomes" id="UP000774283">
    <property type="component" value="Unassembled WGS sequence"/>
</dbReference>
<dbReference type="SMART" id="SM00382">
    <property type="entry name" value="AAA"/>
    <property type="match status" value="3"/>
</dbReference>
<keyword evidence="2 3" id="KW-0067">ATP-binding</keyword>
<evidence type="ECO:0000256" key="3">
    <source>
        <dbReference type="PROSITE-ProRule" id="PRU00289"/>
    </source>
</evidence>
<dbReference type="RefSeq" id="WP_168447760.1">
    <property type="nucleotide sequence ID" value="NZ_JAAXOW010000003.1"/>
</dbReference>
<evidence type="ECO:0000256" key="4">
    <source>
        <dbReference type="SAM" id="MobiDB-lite"/>
    </source>
</evidence>
<protein>
    <recommendedName>
        <fullName evidence="5">FtsK domain-containing protein</fullName>
    </recommendedName>
</protein>
<dbReference type="PANTHER" id="PTHR22683">
    <property type="entry name" value="SPORULATION PROTEIN RELATED"/>
    <property type="match status" value="1"/>
</dbReference>
<dbReference type="InterPro" id="IPR002543">
    <property type="entry name" value="FtsK_dom"/>
</dbReference>
<dbReference type="EMBL" id="JAAXOW010000003">
    <property type="protein sequence ID" value="NKX93699.1"/>
    <property type="molecule type" value="Genomic_DNA"/>
</dbReference>
<feature type="binding site" evidence="3">
    <location>
        <begin position="556"/>
        <end position="563"/>
    </location>
    <ligand>
        <name>ATP</name>
        <dbReference type="ChEBI" id="CHEBI:30616"/>
    </ligand>
</feature>
<evidence type="ECO:0000256" key="2">
    <source>
        <dbReference type="ARBA" id="ARBA00022840"/>
    </source>
</evidence>
<dbReference type="PANTHER" id="PTHR22683:SF1">
    <property type="entry name" value="TYPE VII SECRETION SYSTEM PROTEIN ESSC"/>
    <property type="match status" value="1"/>
</dbReference>
<evidence type="ECO:0000256" key="1">
    <source>
        <dbReference type="ARBA" id="ARBA00022741"/>
    </source>
</evidence>
<proteinExistence type="predicted"/>
<evidence type="ECO:0000313" key="6">
    <source>
        <dbReference type="EMBL" id="NKX93699.1"/>
    </source>
</evidence>
<feature type="region of interest" description="Disordered" evidence="4">
    <location>
        <begin position="1"/>
        <end position="22"/>
    </location>
</feature>
<accession>A0A9X5FCL2</accession>
<dbReference type="PROSITE" id="PS50901">
    <property type="entry name" value="FTSK"/>
    <property type="match status" value="1"/>
</dbReference>
<name>A0A9X5FCL2_9MICO</name>
<organism evidence="6 7">
    <name type="scientific">Sanguibacter hominis ATCC BAA-789</name>
    <dbReference type="NCBI Taxonomy" id="1312740"/>
    <lineage>
        <taxon>Bacteria</taxon>
        <taxon>Bacillati</taxon>
        <taxon>Actinomycetota</taxon>
        <taxon>Actinomycetes</taxon>
        <taxon>Micrococcales</taxon>
        <taxon>Sanguibacteraceae</taxon>
        <taxon>Sanguibacter</taxon>
    </lineage>
</organism>
<feature type="domain" description="FtsK" evidence="5">
    <location>
        <begin position="536"/>
        <end position="728"/>
    </location>
</feature>
<sequence length="1325" mass="135648">MPRSPLSPIGRPAPPRSGPSPSYVRLTFAPDEDVEVRAGIRLADLRPTLARTLGRSDLLHVPLRCGATPLDADALTGHAPLLDGARIEASGTDARRGPHRLGPVDLARRTRDDALVWHVVDGPHAGLVLAADALPTVLGGPRLRAAPGPRGMTVRRRPTLPRENARTVRIRTARGRVRRWSGRPLLLRPGCALVWQADGASHVAVVTSRVPATDPNRQGPPWALLVAPALTGLALATMTGRPAYALLALAGPLTLGLQSLVRSRSATQPPALSGRAQPAGSSGGGLPEARTDGTQGASEPRPGGGHVDLGGVDWTSLRDRPATLLDALLRTPGDGGARGTAASTAPRATAATGPGAERRARAHVCAWAAAHPHGRVVVATADAASAWSWCRWVPGATITRPDVLVTGASPLDGEDLALVVVRVGDLDDGVLSRWWAGAPPTASLLLVADEPDVPAWCADRVGGPGVDVPWADDVARHLASRAVAGGALPAVVPLAALLGLPATSDQGAVAHAVAHRWSVPPSGLRTPLGLAASRVGPPEVLELDLTRDGPHGLVAGTTGAGKSELLQTLVCGLALTHPPSDLAMALVDYKGGASFGACAGLPHVVGIVTDLERGLAARALTGLQAEMRRREALFAASGATTLDEHRALARPGDELVPRLLVVVDEFRSMTQDLPDFVPSLLRLAAQGRSLGMHLVLATQRPGGAVNADMRANLGLRVALRVNDPAESRDVVDTPQAADLPAHAPGRAVVVTSRSGARTVQVAHAASAAPVDTPDARRIPAWGTRTARALGLHTSPDDVLRGLVTAARAAAEATGQARPRRPWLPGLPARVTLGDVEGVSDPRPGLAVALADVPAEQRRTLVRWDPARDGHLVVEGGPGSGRSSALRLLGLAALARGWHVHTLGEVLAGTPAPGLGTVVDARDPRRAADLLDRLARARDAHPTLLLVDDLETVLAALALVDRGVGPDLLVALARSTVVHLALASARALPGTLLAHVGSRVVLGDRSKAADVARGVPTALAGLGGPPGRAVWFGPDGPLLAQVLLPGTGPRTNPAVAPLGGPALVDGSPDLGASHDHAALARAGDTVARTPPLRLAPVPGRVRRRDLDDALAAWRDREGRPAPGPWHLPVGMGGDDGGVRFLDVGRGALVVGPPGAGRSTAAAHLAGLLVARHGAGRVVTVALDGPLAASGAAHHAVDGSPSDLVRLAAEIEEAASAGEAQDLVVVVDDVPLLAQSAPVELERLLAVPAVTRAILTATTGAALGAVRGPLATARARRTGIVLDPGRPGSVDVLGSPLGRATEPGPGAPGRGALVHGRLVEPVQLVEP</sequence>
<reference evidence="6 7" key="1">
    <citation type="submission" date="2020-04" db="EMBL/GenBank/DDBJ databases">
        <title>MicrobeNet Type strains.</title>
        <authorList>
            <person name="Nicholson A.C."/>
        </authorList>
    </citation>
    <scope>NUCLEOTIDE SEQUENCE [LARGE SCALE GENOMIC DNA]</scope>
    <source>
        <strain evidence="6 7">ATCC BAA-789</strain>
    </source>
</reference>
<dbReference type="SUPFAM" id="SSF52540">
    <property type="entry name" value="P-loop containing nucleoside triphosphate hydrolases"/>
    <property type="match status" value="4"/>
</dbReference>
<gene>
    <name evidence="6" type="ORF">HF995_10540</name>
</gene>
<dbReference type="GO" id="GO:0003677">
    <property type="term" value="F:DNA binding"/>
    <property type="evidence" value="ECO:0007669"/>
    <property type="project" value="InterPro"/>
</dbReference>
<dbReference type="Pfam" id="PF01580">
    <property type="entry name" value="FtsK_SpoIIIE"/>
    <property type="match status" value="1"/>
</dbReference>
<keyword evidence="7" id="KW-1185">Reference proteome</keyword>
<dbReference type="InterPro" id="IPR050206">
    <property type="entry name" value="FtsK/SpoIIIE/SftA"/>
</dbReference>
<feature type="region of interest" description="Disordered" evidence="4">
    <location>
        <begin position="266"/>
        <end position="308"/>
    </location>
</feature>
<evidence type="ECO:0000259" key="5">
    <source>
        <dbReference type="PROSITE" id="PS50901"/>
    </source>
</evidence>
<evidence type="ECO:0000313" key="7">
    <source>
        <dbReference type="Proteomes" id="UP000774283"/>
    </source>
</evidence>
<feature type="region of interest" description="Disordered" evidence="4">
    <location>
        <begin position="330"/>
        <end position="355"/>
    </location>
</feature>
<dbReference type="Gene3D" id="3.40.50.300">
    <property type="entry name" value="P-loop containing nucleotide triphosphate hydrolases"/>
    <property type="match status" value="3"/>
</dbReference>
<keyword evidence="1 3" id="KW-0547">Nucleotide-binding</keyword>
<comment type="caution">
    <text evidence="6">The sequence shown here is derived from an EMBL/GenBank/DDBJ whole genome shotgun (WGS) entry which is preliminary data.</text>
</comment>
<dbReference type="CDD" id="cd01127">
    <property type="entry name" value="TrwB_TraG_TraD_VirD4"/>
    <property type="match status" value="1"/>
</dbReference>
<dbReference type="InterPro" id="IPR003593">
    <property type="entry name" value="AAA+_ATPase"/>
</dbReference>